<protein>
    <recommendedName>
        <fullName evidence="15">Protein kinase domain-containing protein</fullName>
    </recommendedName>
</protein>
<keyword evidence="3" id="KW-0808">Transferase</keyword>
<organism evidence="16 17">
    <name type="scientific">Lithocarpus litseifolius</name>
    <dbReference type="NCBI Taxonomy" id="425828"/>
    <lineage>
        <taxon>Eukaryota</taxon>
        <taxon>Viridiplantae</taxon>
        <taxon>Streptophyta</taxon>
        <taxon>Embryophyta</taxon>
        <taxon>Tracheophyta</taxon>
        <taxon>Spermatophyta</taxon>
        <taxon>Magnoliopsida</taxon>
        <taxon>eudicotyledons</taxon>
        <taxon>Gunneridae</taxon>
        <taxon>Pentapetalae</taxon>
        <taxon>rosids</taxon>
        <taxon>fabids</taxon>
        <taxon>Fagales</taxon>
        <taxon>Fagaceae</taxon>
        <taxon>Lithocarpus</taxon>
    </lineage>
</organism>
<dbReference type="FunFam" id="2.60.120.430:FF:000007">
    <property type="entry name" value="FERONIA receptor-like kinase"/>
    <property type="match status" value="1"/>
</dbReference>
<dbReference type="Gene3D" id="2.60.120.430">
    <property type="entry name" value="Galactose-binding lectin"/>
    <property type="match status" value="2"/>
</dbReference>
<keyword evidence="7" id="KW-0418">Kinase</keyword>
<dbReference type="InterPro" id="IPR024788">
    <property type="entry name" value="Malectin-like_Carb-bd_dom"/>
</dbReference>
<reference evidence="16 17" key="1">
    <citation type="submission" date="2024-01" db="EMBL/GenBank/DDBJ databases">
        <title>A telomere-to-telomere, gap-free genome of sweet tea (Lithocarpus litseifolius).</title>
        <authorList>
            <person name="Zhou J."/>
        </authorList>
    </citation>
    <scope>NUCLEOTIDE SEQUENCE [LARGE SCALE GENOMIC DNA]</scope>
    <source>
        <strain evidence="16">Zhou-2022a</strain>
        <tissue evidence="16">Leaf</tissue>
    </source>
</reference>
<dbReference type="GO" id="GO:0005524">
    <property type="term" value="F:ATP binding"/>
    <property type="evidence" value="ECO:0007669"/>
    <property type="project" value="UniProtKB-UniRule"/>
</dbReference>
<keyword evidence="10 13" id="KW-0472">Membrane</keyword>
<keyword evidence="9 13" id="KW-1133">Transmembrane helix</keyword>
<evidence type="ECO:0000256" key="13">
    <source>
        <dbReference type="SAM" id="Phobius"/>
    </source>
</evidence>
<evidence type="ECO:0000256" key="7">
    <source>
        <dbReference type="ARBA" id="ARBA00022777"/>
    </source>
</evidence>
<dbReference type="PROSITE" id="PS50011">
    <property type="entry name" value="PROTEIN_KINASE_DOM"/>
    <property type="match status" value="1"/>
</dbReference>
<dbReference type="InterPro" id="IPR008271">
    <property type="entry name" value="Ser/Thr_kinase_AS"/>
</dbReference>
<dbReference type="Proteomes" id="UP001459277">
    <property type="component" value="Unassembled WGS sequence"/>
</dbReference>
<evidence type="ECO:0000256" key="4">
    <source>
        <dbReference type="ARBA" id="ARBA00022692"/>
    </source>
</evidence>
<dbReference type="GO" id="GO:0016020">
    <property type="term" value="C:membrane"/>
    <property type="evidence" value="ECO:0007669"/>
    <property type="project" value="UniProtKB-SubCell"/>
</dbReference>
<feature type="binding site" evidence="12">
    <location>
        <position position="562"/>
    </location>
    <ligand>
        <name>ATP</name>
        <dbReference type="ChEBI" id="CHEBI:30616"/>
    </ligand>
</feature>
<feature type="transmembrane region" description="Helical" evidence="13">
    <location>
        <begin position="452"/>
        <end position="473"/>
    </location>
</feature>
<evidence type="ECO:0000256" key="6">
    <source>
        <dbReference type="ARBA" id="ARBA00022741"/>
    </source>
</evidence>
<keyword evidence="5 14" id="KW-0732">Signal</keyword>
<evidence type="ECO:0000313" key="17">
    <source>
        <dbReference type="Proteomes" id="UP001459277"/>
    </source>
</evidence>
<dbReference type="GO" id="GO:0004674">
    <property type="term" value="F:protein serine/threonine kinase activity"/>
    <property type="evidence" value="ECO:0007669"/>
    <property type="project" value="UniProtKB-KW"/>
</dbReference>
<dbReference type="Gene3D" id="3.30.200.20">
    <property type="entry name" value="Phosphorylase Kinase, domain 1"/>
    <property type="match status" value="1"/>
</dbReference>
<accession>A0AAW2DQG3</accession>
<dbReference type="GO" id="GO:0004714">
    <property type="term" value="F:transmembrane receptor protein tyrosine kinase activity"/>
    <property type="evidence" value="ECO:0007669"/>
    <property type="project" value="InterPro"/>
</dbReference>
<dbReference type="InterPro" id="IPR011009">
    <property type="entry name" value="Kinase-like_dom_sf"/>
</dbReference>
<evidence type="ECO:0000256" key="12">
    <source>
        <dbReference type="PROSITE-ProRule" id="PRU10141"/>
    </source>
</evidence>
<dbReference type="InterPro" id="IPR001245">
    <property type="entry name" value="Ser-Thr/Tyr_kinase_cat_dom"/>
</dbReference>
<evidence type="ECO:0000256" key="11">
    <source>
        <dbReference type="ARBA" id="ARBA00023180"/>
    </source>
</evidence>
<name>A0AAW2DQG3_9ROSI</name>
<dbReference type="FunFam" id="3.30.200.20:FF:000645">
    <property type="entry name" value="Receptor-like protein kinase FERONIA"/>
    <property type="match status" value="1"/>
</dbReference>
<feature type="domain" description="Protein kinase" evidence="15">
    <location>
        <begin position="533"/>
        <end position="805"/>
    </location>
</feature>
<dbReference type="PANTHER" id="PTHR34590:SF15">
    <property type="entry name" value="PROTEIN KINASE DOMAIN-CONTAINING PROTEIN"/>
    <property type="match status" value="1"/>
</dbReference>
<dbReference type="Pfam" id="PF07714">
    <property type="entry name" value="PK_Tyr_Ser-Thr"/>
    <property type="match status" value="1"/>
</dbReference>
<evidence type="ECO:0000256" key="5">
    <source>
        <dbReference type="ARBA" id="ARBA00022729"/>
    </source>
</evidence>
<dbReference type="AlphaFoldDB" id="A0AAW2DQG3"/>
<feature type="signal peptide" evidence="14">
    <location>
        <begin position="1"/>
        <end position="26"/>
    </location>
</feature>
<evidence type="ECO:0000313" key="16">
    <source>
        <dbReference type="EMBL" id="KAL0012656.1"/>
    </source>
</evidence>
<keyword evidence="4 13" id="KW-0812">Transmembrane</keyword>
<dbReference type="CDD" id="cd14066">
    <property type="entry name" value="STKc_IRAK"/>
    <property type="match status" value="1"/>
</dbReference>
<keyword evidence="6 12" id="KW-0547">Nucleotide-binding</keyword>
<dbReference type="GO" id="GO:0010038">
    <property type="term" value="P:response to metal ion"/>
    <property type="evidence" value="ECO:0007669"/>
    <property type="project" value="UniProtKB-ARBA"/>
</dbReference>
<dbReference type="FunFam" id="1.10.510.10:FF:000252">
    <property type="entry name" value="Receptor-like protein kinase FERONIA"/>
    <property type="match status" value="1"/>
</dbReference>
<evidence type="ECO:0000256" key="14">
    <source>
        <dbReference type="SAM" id="SignalP"/>
    </source>
</evidence>
<evidence type="ECO:0000256" key="9">
    <source>
        <dbReference type="ARBA" id="ARBA00022989"/>
    </source>
</evidence>
<evidence type="ECO:0000259" key="15">
    <source>
        <dbReference type="PROSITE" id="PS50011"/>
    </source>
</evidence>
<dbReference type="PROSITE" id="PS00108">
    <property type="entry name" value="PROTEIN_KINASE_ST"/>
    <property type="match status" value="1"/>
</dbReference>
<dbReference type="InterPro" id="IPR017441">
    <property type="entry name" value="Protein_kinase_ATP_BS"/>
</dbReference>
<sequence length="886" mass="100522">MKSHPMLTPILYVCCLFFLLSYLTIATSTPLYNPVENIVINCGSPGSLKGDDDRYWIGDKDSKFAPTEEPNYKSNTSVAQSQVSFGIVPYMTARLSYWQFTYVFPITPGPKFVRLYFYSAVYSGFESSKDFFTVKAGSFTLLRNFSASIFTDSLDQKNVYKEFCINVDENKKLNLTFIPFTSTSMNYHAFINGIEIVSMPMDLYYKPQGVIKGEEFVPVFVGQPTPFYIDYSMALEMVYRLNAGGSAIQAKEDTGMFREWSEGRYYMLSGAFVPRDPSLKLKYKKIPNYTAPDAVYQSAISMGPDRTKNRQSNLTWGLPVDTEFKYLVRLHFCEIEPKIHASGNREFYIYIDYQLAEERADVLLWTDDNDTPYYKDYVVMIKNEGNGTHLLSIDLHSRLDADLIDAILNGVEVFKLSDSDNNLAGANIAAPLLDQQPAGASNGSKSKKTTTFIAIGIVLGLLVVLTLVCYMVLCKLKKTKHYGSYHPLAKWWWWWSTPDPYKREFSRRTASSLPRELCRYFRLDEIKTATNNFNEDLIIGVGGFGNVYKGLIEQGNMMVAIKRMKQESRQGALEFMTEIKMLSQLRHVHLVSLIGYCDDEGEMILVYEYMTNGTLRHHLYDTPNNPLTWKQRLQICIGAARGLHHLHTCTKHPIIHRDVKTTNILLDEKWVSKVSDFGLSKMGLDNIAVSTLVKGTWGYLDPDYARRQQLTEKSDVYSFGVVMFEVLCARKALNPKLQEEQRNLASWAKKCIDRGTISKIIDPYLTNKIVPECLKVYVELAESCICDHGIQRPTMNDVMEKLEFALELQEQAEATKDTDSEVESFRVATANGAPWYNNFYHGQVLESNSGIELSTINTGLSYPSLDSVTISITSDDVSSGTKNSSS</sequence>
<evidence type="ECO:0000256" key="2">
    <source>
        <dbReference type="ARBA" id="ARBA00022527"/>
    </source>
</evidence>
<keyword evidence="8 12" id="KW-0067">ATP-binding</keyword>
<evidence type="ECO:0000256" key="10">
    <source>
        <dbReference type="ARBA" id="ARBA00023136"/>
    </source>
</evidence>
<evidence type="ECO:0000256" key="8">
    <source>
        <dbReference type="ARBA" id="ARBA00022840"/>
    </source>
</evidence>
<dbReference type="InterPro" id="IPR000719">
    <property type="entry name" value="Prot_kinase_dom"/>
</dbReference>
<keyword evidence="11" id="KW-0325">Glycoprotein</keyword>
<evidence type="ECO:0000256" key="3">
    <source>
        <dbReference type="ARBA" id="ARBA00022679"/>
    </source>
</evidence>
<dbReference type="Pfam" id="PF12819">
    <property type="entry name" value="Malectin_like"/>
    <property type="match status" value="1"/>
</dbReference>
<comment type="subcellular location">
    <subcellularLocation>
        <location evidence="1">Membrane</location>
        <topology evidence="1">Single-pass type I membrane protein</topology>
    </subcellularLocation>
</comment>
<dbReference type="SUPFAM" id="SSF56112">
    <property type="entry name" value="Protein kinase-like (PK-like)"/>
    <property type="match status" value="1"/>
</dbReference>
<dbReference type="SMART" id="SM00220">
    <property type="entry name" value="S_TKc"/>
    <property type="match status" value="1"/>
</dbReference>
<dbReference type="Gene3D" id="1.10.510.10">
    <property type="entry name" value="Transferase(Phosphotransferase) domain 1"/>
    <property type="match status" value="1"/>
</dbReference>
<dbReference type="FunFam" id="2.60.120.430:FF:000003">
    <property type="entry name" value="FERONIA receptor-like kinase"/>
    <property type="match status" value="1"/>
</dbReference>
<dbReference type="PANTHER" id="PTHR34590">
    <property type="entry name" value="OS03G0124300 PROTEIN-RELATED"/>
    <property type="match status" value="1"/>
</dbReference>
<evidence type="ECO:0000256" key="1">
    <source>
        <dbReference type="ARBA" id="ARBA00004479"/>
    </source>
</evidence>
<dbReference type="InterPro" id="IPR045272">
    <property type="entry name" value="ANXUR1/2-like"/>
</dbReference>
<feature type="chain" id="PRO_5043632263" description="Protein kinase domain-containing protein" evidence="14">
    <location>
        <begin position="27"/>
        <end position="886"/>
    </location>
</feature>
<dbReference type="PROSITE" id="PS00107">
    <property type="entry name" value="PROTEIN_KINASE_ATP"/>
    <property type="match status" value="1"/>
</dbReference>
<keyword evidence="17" id="KW-1185">Reference proteome</keyword>
<dbReference type="EMBL" id="JAZDWU010000002">
    <property type="protein sequence ID" value="KAL0012656.1"/>
    <property type="molecule type" value="Genomic_DNA"/>
</dbReference>
<proteinExistence type="predicted"/>
<comment type="caution">
    <text evidence="16">The sequence shown here is derived from an EMBL/GenBank/DDBJ whole genome shotgun (WGS) entry which is preliminary data.</text>
</comment>
<gene>
    <name evidence="16" type="ORF">SO802_007764</name>
</gene>
<keyword evidence="2" id="KW-0723">Serine/threonine-protein kinase</keyword>